<evidence type="ECO:0000256" key="3">
    <source>
        <dbReference type="ARBA" id="ARBA00007786"/>
    </source>
</evidence>
<dbReference type="GO" id="GO:0030599">
    <property type="term" value="F:pectinesterase activity"/>
    <property type="evidence" value="ECO:0007669"/>
    <property type="project" value="UniProtKB-EC"/>
</dbReference>
<dbReference type="GO" id="GO:0004857">
    <property type="term" value="F:enzyme inhibitor activity"/>
    <property type="evidence" value="ECO:0007669"/>
    <property type="project" value="InterPro"/>
</dbReference>
<evidence type="ECO:0000256" key="7">
    <source>
        <dbReference type="ARBA" id="ARBA00047928"/>
    </source>
</evidence>
<dbReference type="SMART" id="SM00856">
    <property type="entry name" value="PMEI"/>
    <property type="match status" value="1"/>
</dbReference>
<feature type="domain" description="Pectinesterase inhibitor" evidence="9">
    <location>
        <begin position="67"/>
        <end position="219"/>
    </location>
</feature>
<evidence type="ECO:0000256" key="5">
    <source>
        <dbReference type="ARBA" id="ARBA00023085"/>
    </source>
</evidence>
<evidence type="ECO:0000256" key="2">
    <source>
        <dbReference type="ARBA" id="ARBA00006027"/>
    </source>
</evidence>
<evidence type="ECO:0000256" key="8">
    <source>
        <dbReference type="SAM" id="Phobius"/>
    </source>
</evidence>
<evidence type="ECO:0000259" key="9">
    <source>
        <dbReference type="SMART" id="SM00856"/>
    </source>
</evidence>
<evidence type="ECO:0000313" key="10">
    <source>
        <dbReference type="EMBL" id="KZV52051.1"/>
    </source>
</evidence>
<dbReference type="Proteomes" id="UP000250235">
    <property type="component" value="Unassembled WGS sequence"/>
</dbReference>
<comment type="similarity">
    <text evidence="3">In the C-terminal section; belongs to the pectinesterase family.</text>
</comment>
<dbReference type="EMBL" id="KQ991255">
    <property type="protein sequence ID" value="KZV52051.1"/>
    <property type="molecule type" value="Genomic_DNA"/>
</dbReference>
<proteinExistence type="inferred from homology"/>
<dbReference type="GO" id="GO:0045490">
    <property type="term" value="P:pectin catabolic process"/>
    <property type="evidence" value="ECO:0007669"/>
    <property type="project" value="UniProtKB-UniPathway"/>
</dbReference>
<dbReference type="PANTHER" id="PTHR31707">
    <property type="entry name" value="PECTINESTERASE"/>
    <property type="match status" value="1"/>
</dbReference>
<dbReference type="SUPFAM" id="SSF101148">
    <property type="entry name" value="Plant invertase/pectin methylesterase inhibitor"/>
    <property type="match status" value="1"/>
</dbReference>
<comment type="catalytic activity">
    <reaction evidence="7">
        <text>[(1-&gt;4)-alpha-D-galacturonosyl methyl ester](n) + n H2O = [(1-&gt;4)-alpha-D-galacturonosyl](n) + n methanol + n H(+)</text>
        <dbReference type="Rhea" id="RHEA:22380"/>
        <dbReference type="Rhea" id="RHEA-COMP:14570"/>
        <dbReference type="Rhea" id="RHEA-COMP:14573"/>
        <dbReference type="ChEBI" id="CHEBI:15377"/>
        <dbReference type="ChEBI" id="CHEBI:15378"/>
        <dbReference type="ChEBI" id="CHEBI:17790"/>
        <dbReference type="ChEBI" id="CHEBI:140522"/>
        <dbReference type="ChEBI" id="CHEBI:140523"/>
        <dbReference type="EC" id="3.1.1.11"/>
    </reaction>
</comment>
<evidence type="ECO:0000256" key="4">
    <source>
        <dbReference type="ARBA" id="ARBA00022801"/>
    </source>
</evidence>
<dbReference type="InterPro" id="IPR012334">
    <property type="entry name" value="Pectin_lyas_fold"/>
</dbReference>
<comment type="similarity">
    <text evidence="2">In the N-terminal section; belongs to the PMEI family.</text>
</comment>
<keyword evidence="8" id="KW-0472">Membrane</keyword>
<sequence>MDAINSFKGYGKVDELEQRAFKKETRKRLIIISISAVLLIALVIGVVAGAVIHNKNTSGSEDVPATPNYEAIKALCSVTRYPDSCYSSLDSANSTDPERIFLFSLTVVQDSLERASIFTDDYANKTDDPAVKEALFVCATVLGDAISSLNDSISSMQNGGNKLISDVSSIYDLKTWLSTVITYQETCFDSLYETNATFVEDVKLLMKNLTENASNSLAIVSKLVSLLGDLEIPIHRRRLLAVEEDSGFPEWVSAAHMTNQIKRRNVSNLTYENFSGGVAGNGFIARDIGFMNTAGAAKHQAVAFQKCNILLRQPMPNQFVTLTAQGKTDPNQNTGISIQRCTMGPFDKLTASAYLGRPWKDYSTTIVMQSNIGGFLSPLGWSPWVQNVVPPSTIFYAEYQNTGRGSSTNGRVTWAGYKPSLTAAQAAKYNVQSFTKGGSWLPATSVTFDST</sequence>
<dbReference type="SUPFAM" id="SSF51126">
    <property type="entry name" value="Pectin lyase-like"/>
    <property type="match status" value="1"/>
</dbReference>
<dbReference type="InterPro" id="IPR011050">
    <property type="entry name" value="Pectin_lyase_fold/virulence"/>
</dbReference>
<dbReference type="InterPro" id="IPR000070">
    <property type="entry name" value="Pectinesterase_cat"/>
</dbReference>
<reference evidence="10 11" key="1">
    <citation type="journal article" date="2015" name="Proc. Natl. Acad. Sci. U.S.A.">
        <title>The resurrection genome of Boea hygrometrica: A blueprint for survival of dehydration.</title>
        <authorList>
            <person name="Xiao L."/>
            <person name="Yang G."/>
            <person name="Zhang L."/>
            <person name="Yang X."/>
            <person name="Zhao S."/>
            <person name="Ji Z."/>
            <person name="Zhou Q."/>
            <person name="Hu M."/>
            <person name="Wang Y."/>
            <person name="Chen M."/>
            <person name="Xu Y."/>
            <person name="Jin H."/>
            <person name="Xiao X."/>
            <person name="Hu G."/>
            <person name="Bao F."/>
            <person name="Hu Y."/>
            <person name="Wan P."/>
            <person name="Li L."/>
            <person name="Deng X."/>
            <person name="Kuang T."/>
            <person name="Xiang C."/>
            <person name="Zhu J.K."/>
            <person name="Oliver M.J."/>
            <person name="He Y."/>
        </authorList>
    </citation>
    <scope>NUCLEOTIDE SEQUENCE [LARGE SCALE GENOMIC DNA]</scope>
    <source>
        <strain evidence="11">cv. XS01</strain>
    </source>
</reference>
<dbReference type="InterPro" id="IPR006501">
    <property type="entry name" value="Pectinesterase_inhib_dom"/>
</dbReference>
<dbReference type="GO" id="GO:0042545">
    <property type="term" value="P:cell wall modification"/>
    <property type="evidence" value="ECO:0007669"/>
    <property type="project" value="InterPro"/>
</dbReference>
<gene>
    <name evidence="10" type="ORF">F511_19395</name>
</gene>
<evidence type="ECO:0000256" key="1">
    <source>
        <dbReference type="ARBA" id="ARBA00005184"/>
    </source>
</evidence>
<dbReference type="AlphaFoldDB" id="A0A2Z7CYK3"/>
<evidence type="ECO:0000256" key="6">
    <source>
        <dbReference type="ARBA" id="ARBA00023316"/>
    </source>
</evidence>
<dbReference type="CDD" id="cd15798">
    <property type="entry name" value="PMEI-like_3"/>
    <property type="match status" value="1"/>
</dbReference>
<keyword evidence="11" id="KW-1185">Reference proteome</keyword>
<keyword evidence="8" id="KW-0812">Transmembrane</keyword>
<comment type="pathway">
    <text evidence="1">Glycan metabolism; pectin degradation; 2-dehydro-3-deoxy-D-gluconate from pectin: step 1/5.</text>
</comment>
<dbReference type="FunFam" id="1.20.140.40:FF:000001">
    <property type="entry name" value="Pectinesterase"/>
    <property type="match status" value="1"/>
</dbReference>
<keyword evidence="6" id="KW-0961">Cell wall biogenesis/degradation</keyword>
<accession>A0A2Z7CYK3</accession>
<dbReference type="NCBIfam" id="TIGR01614">
    <property type="entry name" value="PME_inhib"/>
    <property type="match status" value="1"/>
</dbReference>
<keyword evidence="5" id="KW-0063">Aspartyl esterase</keyword>
<dbReference type="Gene3D" id="2.160.20.10">
    <property type="entry name" value="Single-stranded right-handed beta-helix, Pectin lyase-like"/>
    <property type="match status" value="1"/>
</dbReference>
<dbReference type="Pfam" id="PF01095">
    <property type="entry name" value="Pectinesterase"/>
    <property type="match status" value="1"/>
</dbReference>
<dbReference type="Gene3D" id="1.20.140.40">
    <property type="entry name" value="Invertase/pectin methylesterase inhibitor family protein"/>
    <property type="match status" value="1"/>
</dbReference>
<organism evidence="10 11">
    <name type="scientific">Dorcoceras hygrometricum</name>
    <dbReference type="NCBI Taxonomy" id="472368"/>
    <lineage>
        <taxon>Eukaryota</taxon>
        <taxon>Viridiplantae</taxon>
        <taxon>Streptophyta</taxon>
        <taxon>Embryophyta</taxon>
        <taxon>Tracheophyta</taxon>
        <taxon>Spermatophyta</taxon>
        <taxon>Magnoliopsida</taxon>
        <taxon>eudicotyledons</taxon>
        <taxon>Gunneridae</taxon>
        <taxon>Pentapetalae</taxon>
        <taxon>asterids</taxon>
        <taxon>lamiids</taxon>
        <taxon>Lamiales</taxon>
        <taxon>Gesneriaceae</taxon>
        <taxon>Didymocarpoideae</taxon>
        <taxon>Trichosporeae</taxon>
        <taxon>Loxocarpinae</taxon>
        <taxon>Dorcoceras</taxon>
    </lineage>
</organism>
<dbReference type="InterPro" id="IPR035513">
    <property type="entry name" value="Invertase/methylesterase_inhib"/>
</dbReference>
<dbReference type="UniPathway" id="UPA00545">
    <property type="reaction ID" value="UER00823"/>
</dbReference>
<feature type="transmembrane region" description="Helical" evidence="8">
    <location>
        <begin position="29"/>
        <end position="52"/>
    </location>
</feature>
<keyword evidence="4" id="KW-0378">Hydrolase</keyword>
<name>A0A2Z7CYK3_9LAMI</name>
<dbReference type="OrthoDB" id="2019149at2759"/>
<protein>
    <submittedName>
        <fullName evidence="10">Pectinesterase 3</fullName>
    </submittedName>
</protein>
<keyword evidence="8" id="KW-1133">Transmembrane helix</keyword>
<dbReference type="Pfam" id="PF04043">
    <property type="entry name" value="PMEI"/>
    <property type="match status" value="1"/>
</dbReference>
<evidence type="ECO:0000313" key="11">
    <source>
        <dbReference type="Proteomes" id="UP000250235"/>
    </source>
</evidence>